<evidence type="ECO:0000259" key="11">
    <source>
        <dbReference type="PROSITE" id="PS50109"/>
    </source>
</evidence>
<gene>
    <name evidence="15" type="ORF">SPIROBIBN47_370017</name>
</gene>
<dbReference type="PROSITE" id="PS50894">
    <property type="entry name" value="HPT"/>
    <property type="match status" value="1"/>
</dbReference>
<dbReference type="InterPro" id="IPR001789">
    <property type="entry name" value="Sig_transdc_resp-reg_receiver"/>
</dbReference>
<dbReference type="SUPFAM" id="SSF55874">
    <property type="entry name" value="ATPase domain of HSP90 chaperone/DNA topoisomerase II/histidine kinase"/>
    <property type="match status" value="1"/>
</dbReference>
<reference evidence="15" key="1">
    <citation type="submission" date="2017-02" db="EMBL/GenBank/DDBJ databases">
        <authorList>
            <person name="Regsiter A."/>
            <person name="William W."/>
        </authorList>
    </citation>
    <scope>NUCLEOTIDE SEQUENCE</scope>
    <source>
        <strain evidence="15">Bib</strain>
    </source>
</reference>
<feature type="region of interest" description="Disordered" evidence="10">
    <location>
        <begin position="136"/>
        <end position="168"/>
    </location>
</feature>
<dbReference type="PROSITE" id="PS50851">
    <property type="entry name" value="CHEW"/>
    <property type="match status" value="1"/>
</dbReference>
<dbReference type="PRINTS" id="PR00344">
    <property type="entry name" value="BCTRLSENSOR"/>
</dbReference>
<dbReference type="InterPro" id="IPR004358">
    <property type="entry name" value="Sig_transdc_His_kin-like_C"/>
</dbReference>
<dbReference type="Pfam" id="PF00072">
    <property type="entry name" value="Response_reg"/>
    <property type="match status" value="1"/>
</dbReference>
<dbReference type="InterPro" id="IPR051315">
    <property type="entry name" value="Bact_Chemotaxis_CheA"/>
</dbReference>
<keyword evidence="7" id="KW-0067">ATP-binding</keyword>
<dbReference type="Pfam" id="PF01584">
    <property type="entry name" value="CheW"/>
    <property type="match status" value="1"/>
</dbReference>
<dbReference type="SMART" id="SM00387">
    <property type="entry name" value="HATPase_c"/>
    <property type="match status" value="1"/>
</dbReference>
<dbReference type="Gene3D" id="1.20.120.160">
    <property type="entry name" value="HPT domain"/>
    <property type="match status" value="1"/>
</dbReference>
<evidence type="ECO:0000256" key="5">
    <source>
        <dbReference type="ARBA" id="ARBA00022741"/>
    </source>
</evidence>
<comment type="catalytic activity">
    <reaction evidence="1">
        <text>ATP + protein L-histidine = ADP + protein N-phospho-L-histidine.</text>
        <dbReference type="EC" id="2.7.13.3"/>
    </reaction>
</comment>
<keyword evidence="3 9" id="KW-0597">Phosphoprotein</keyword>
<dbReference type="InterPro" id="IPR011006">
    <property type="entry name" value="CheY-like_superfamily"/>
</dbReference>
<feature type="domain" description="CheW-like" evidence="13">
    <location>
        <begin position="448"/>
        <end position="584"/>
    </location>
</feature>
<dbReference type="PROSITE" id="PS50110">
    <property type="entry name" value="RESPONSE_REGULATORY"/>
    <property type="match status" value="1"/>
</dbReference>
<evidence type="ECO:0000256" key="3">
    <source>
        <dbReference type="ARBA" id="ARBA00022553"/>
    </source>
</evidence>
<evidence type="ECO:0000256" key="6">
    <source>
        <dbReference type="ARBA" id="ARBA00022777"/>
    </source>
</evidence>
<evidence type="ECO:0000256" key="9">
    <source>
        <dbReference type="PROSITE-ProRule" id="PRU00169"/>
    </source>
</evidence>
<dbReference type="GO" id="GO:0006935">
    <property type="term" value="P:chemotaxis"/>
    <property type="evidence" value="ECO:0007669"/>
    <property type="project" value="InterPro"/>
</dbReference>
<evidence type="ECO:0000256" key="2">
    <source>
        <dbReference type="ARBA" id="ARBA00012438"/>
    </source>
</evidence>
<dbReference type="EMBL" id="FWDM01000031">
    <property type="protein sequence ID" value="SLM14914.1"/>
    <property type="molecule type" value="Genomic_DNA"/>
</dbReference>
<dbReference type="SMART" id="SM00260">
    <property type="entry name" value="CheW"/>
    <property type="match status" value="1"/>
</dbReference>
<dbReference type="InterPro" id="IPR002545">
    <property type="entry name" value="CheW-lke_dom"/>
</dbReference>
<keyword evidence="4 15" id="KW-0808">Transferase</keyword>
<dbReference type="PANTHER" id="PTHR43395">
    <property type="entry name" value="SENSOR HISTIDINE KINASE CHEA"/>
    <property type="match status" value="1"/>
</dbReference>
<dbReference type="GO" id="GO:0005524">
    <property type="term" value="F:ATP binding"/>
    <property type="evidence" value="ECO:0007669"/>
    <property type="project" value="UniProtKB-KW"/>
</dbReference>
<dbReference type="InterPro" id="IPR005467">
    <property type="entry name" value="His_kinase_dom"/>
</dbReference>
<evidence type="ECO:0000313" key="15">
    <source>
        <dbReference type="EMBL" id="SLM14914.1"/>
    </source>
</evidence>
<dbReference type="FunFam" id="3.30.565.10:FF:000016">
    <property type="entry name" value="Chemotaxis protein CheA, putative"/>
    <property type="match status" value="1"/>
</dbReference>
<dbReference type="SUPFAM" id="SSF52172">
    <property type="entry name" value="CheY-like"/>
    <property type="match status" value="1"/>
</dbReference>
<organism evidence="15">
    <name type="scientific">uncultured spirochete</name>
    <dbReference type="NCBI Taxonomy" id="156406"/>
    <lineage>
        <taxon>Bacteria</taxon>
        <taxon>Pseudomonadati</taxon>
        <taxon>Spirochaetota</taxon>
        <taxon>Spirochaetia</taxon>
        <taxon>Spirochaetales</taxon>
        <taxon>environmental samples</taxon>
    </lineage>
</organism>
<evidence type="ECO:0000256" key="10">
    <source>
        <dbReference type="SAM" id="MobiDB-lite"/>
    </source>
</evidence>
<dbReference type="Gene3D" id="3.40.50.2300">
    <property type="match status" value="1"/>
</dbReference>
<feature type="domain" description="HPt" evidence="14">
    <location>
        <begin position="4"/>
        <end position="110"/>
    </location>
</feature>
<evidence type="ECO:0000256" key="7">
    <source>
        <dbReference type="ARBA" id="ARBA00022840"/>
    </source>
</evidence>
<accession>A0A3P3XKP1</accession>
<dbReference type="InterPro" id="IPR008207">
    <property type="entry name" value="Sig_transdc_His_kin_Hpt_dom"/>
</dbReference>
<dbReference type="InterPro" id="IPR036061">
    <property type="entry name" value="CheW-like_dom_sf"/>
</dbReference>
<dbReference type="InterPro" id="IPR036890">
    <property type="entry name" value="HATPase_C_sf"/>
</dbReference>
<dbReference type="EC" id="2.7.13.3" evidence="2"/>
<dbReference type="Pfam" id="PF01627">
    <property type="entry name" value="Hpt"/>
    <property type="match status" value="1"/>
</dbReference>
<dbReference type="CDD" id="cd00088">
    <property type="entry name" value="HPT"/>
    <property type="match status" value="1"/>
</dbReference>
<dbReference type="AlphaFoldDB" id="A0A3P3XKP1"/>
<dbReference type="GO" id="GO:0000155">
    <property type="term" value="F:phosphorelay sensor kinase activity"/>
    <property type="evidence" value="ECO:0007669"/>
    <property type="project" value="UniProtKB-ARBA"/>
</dbReference>
<proteinExistence type="predicted"/>
<dbReference type="SMART" id="SM00073">
    <property type="entry name" value="HPT"/>
    <property type="match status" value="1"/>
</dbReference>
<feature type="domain" description="Histidine kinase" evidence="11">
    <location>
        <begin position="200"/>
        <end position="446"/>
    </location>
</feature>
<sequence>MLNQEEFLKQLREAFAIESKEHIQTIASALLALEQTHGEPDQELIETTYRAAHSLKGAARAVDLKDIEYICHSMESVFQALKRDEIRPESQLIDTLHEALHLIELELSNSAVPATEIGAICERLDQQAKKGNAILSTSLAPPSPTQASVAPPSPVPPSASTYKPETRPAIPSTIRVQAERLDTLLRESENLIAIKQLHAQIQAQLKSVLSLLSEASSGNQARKDSIHALSAISNRLASESVHISTIIDTLIEEAQSVLMLPCSVLFDSFPLAAYDIAKSLGKEVSLDISGQTIELEKRILEKLKDPLMHILRNAIDHGIEPPGEREAHGKPRRGHISISVSHLDARHIEIIISDDGQGIDPESIRSTAVARRMFSESEAQKKTAGELYGLLFESGFSTSQIITDLSGRGLGLAIVKNAMDELEGSVRIKSEPGRGTSFHLVIPYTKASFKGNFVRVSEQTFVIPSSALEQGLRISQDAITAAGSANVIEYQDETIGIVHLGDILGISRPMETETPDHVIAVVCRSREKACAFIVDEIMGEQDVLIKPLGSLLQKVRGIYGATTGANDEVIPILNMKEILELAFSSLFGPPGRVQPEKASVASASTEKTNAPKRILVVEDSITSRTLITSILSAAGFQVQAATDGIEGYTLLKSEPFDLVVSDIEMPRLDGFGLTERIRNDATLANIPVILVTALESKEHKEKGIAVGANAYITKSNFAQSNLLETVRRFI</sequence>
<dbReference type="PROSITE" id="PS50109">
    <property type="entry name" value="HIS_KIN"/>
    <property type="match status" value="1"/>
</dbReference>
<dbReference type="InterPro" id="IPR003594">
    <property type="entry name" value="HATPase_dom"/>
</dbReference>
<keyword evidence="5" id="KW-0547">Nucleotide-binding</keyword>
<dbReference type="InterPro" id="IPR036641">
    <property type="entry name" value="HPT_dom_sf"/>
</dbReference>
<evidence type="ECO:0000259" key="12">
    <source>
        <dbReference type="PROSITE" id="PS50110"/>
    </source>
</evidence>
<name>A0A3P3XKP1_9SPIR</name>
<dbReference type="SUPFAM" id="SSF47226">
    <property type="entry name" value="Histidine-containing phosphotransfer domain, HPT domain"/>
    <property type="match status" value="1"/>
</dbReference>
<evidence type="ECO:0000259" key="14">
    <source>
        <dbReference type="PROSITE" id="PS50894"/>
    </source>
</evidence>
<feature type="domain" description="Response regulatory" evidence="12">
    <location>
        <begin position="613"/>
        <end position="729"/>
    </location>
</feature>
<feature type="modified residue" description="Phosphohistidine" evidence="8">
    <location>
        <position position="53"/>
    </location>
</feature>
<dbReference type="SMART" id="SM00448">
    <property type="entry name" value="REC"/>
    <property type="match status" value="1"/>
</dbReference>
<feature type="modified residue" description="4-aspartylphosphate" evidence="9">
    <location>
        <position position="662"/>
    </location>
</feature>
<evidence type="ECO:0000256" key="4">
    <source>
        <dbReference type="ARBA" id="ARBA00022679"/>
    </source>
</evidence>
<protein>
    <recommendedName>
        <fullName evidence="2">histidine kinase</fullName>
        <ecNumber evidence="2">2.7.13.3</ecNumber>
    </recommendedName>
</protein>
<dbReference type="Gene3D" id="2.30.30.40">
    <property type="entry name" value="SH3 Domains"/>
    <property type="match status" value="1"/>
</dbReference>
<dbReference type="PANTHER" id="PTHR43395:SF1">
    <property type="entry name" value="CHEMOTAXIS PROTEIN CHEA"/>
    <property type="match status" value="1"/>
</dbReference>
<evidence type="ECO:0000256" key="8">
    <source>
        <dbReference type="PROSITE-ProRule" id="PRU00110"/>
    </source>
</evidence>
<evidence type="ECO:0000256" key="1">
    <source>
        <dbReference type="ARBA" id="ARBA00000085"/>
    </source>
</evidence>
<dbReference type="Pfam" id="PF02518">
    <property type="entry name" value="HATPase_c"/>
    <property type="match status" value="1"/>
</dbReference>
<evidence type="ECO:0000259" key="13">
    <source>
        <dbReference type="PROSITE" id="PS50851"/>
    </source>
</evidence>
<keyword evidence="6" id="KW-0418">Kinase</keyword>
<dbReference type="Gene3D" id="3.30.565.10">
    <property type="entry name" value="Histidine kinase-like ATPase, C-terminal domain"/>
    <property type="match status" value="1"/>
</dbReference>
<dbReference type="SUPFAM" id="SSF50341">
    <property type="entry name" value="CheW-like"/>
    <property type="match status" value="1"/>
</dbReference>